<comment type="caution">
    <text evidence="2">The sequence shown here is derived from an EMBL/GenBank/DDBJ whole genome shotgun (WGS) entry which is preliminary data.</text>
</comment>
<feature type="domain" description="Metallo-beta-lactamase" evidence="1">
    <location>
        <begin position="18"/>
        <end position="207"/>
    </location>
</feature>
<dbReference type="Gene3D" id="3.60.15.10">
    <property type="entry name" value="Ribonuclease Z/Hydroxyacylglutathione hydrolase-like"/>
    <property type="match status" value="1"/>
</dbReference>
<dbReference type="PANTHER" id="PTHR47619:SF1">
    <property type="entry name" value="EXODEOXYRIBONUCLEASE WALJ"/>
    <property type="match status" value="1"/>
</dbReference>
<dbReference type="Proteomes" id="UP000285123">
    <property type="component" value="Unassembled WGS sequence"/>
</dbReference>
<dbReference type="InterPro" id="IPR052533">
    <property type="entry name" value="WalJ/YycJ-like"/>
</dbReference>
<dbReference type="RefSeq" id="WP_245968348.1">
    <property type="nucleotide sequence ID" value="NZ_AYKF01000002.1"/>
</dbReference>
<gene>
    <name evidence="2" type="ORF">SAHL_01600</name>
</gene>
<evidence type="ECO:0000259" key="1">
    <source>
        <dbReference type="SMART" id="SM00849"/>
    </source>
</evidence>
<evidence type="ECO:0000313" key="2">
    <source>
        <dbReference type="EMBL" id="ROO37526.1"/>
    </source>
</evidence>
<evidence type="ECO:0000313" key="3">
    <source>
        <dbReference type="Proteomes" id="UP000285123"/>
    </source>
</evidence>
<accession>A0A423QAT4</accession>
<dbReference type="SUPFAM" id="SSF56281">
    <property type="entry name" value="Metallo-hydrolase/oxidoreductase"/>
    <property type="match status" value="1"/>
</dbReference>
<proteinExistence type="predicted"/>
<dbReference type="EMBL" id="AYKF01000002">
    <property type="protein sequence ID" value="ROO37526.1"/>
    <property type="molecule type" value="Genomic_DNA"/>
</dbReference>
<sequence>MNDGAGAMRFALLGSGSKGNALVVEYAGTRVLIDCGFSAREIVRRLARLDLVPADIDAVVITHEHDDHWRGVSRFSRAHGVPVWLTPGTLAARRASELAAIELYSPHEPFAIGDIELFPYPVPHDAREPAQLVVGNGDKRLGVLADIGHATPHVREMIDGCDGLVLECNHEPQLLAAGPYPAYLKARVAGRLGHLSNAQAAELLAGIDASALQQLVVAHISESNNRPELAQAALAGALSCTADWVHVANQSEGLSWRTLVNR</sequence>
<protein>
    <submittedName>
        <fullName evidence="2">Beta-lactamase</fullName>
    </submittedName>
</protein>
<dbReference type="PANTHER" id="PTHR47619">
    <property type="entry name" value="METALLO-HYDROLASE YYCJ-RELATED"/>
    <property type="match status" value="1"/>
</dbReference>
<dbReference type="Pfam" id="PF12706">
    <property type="entry name" value="Lactamase_B_2"/>
    <property type="match status" value="1"/>
</dbReference>
<organism evidence="2 3">
    <name type="scientific">Salinisphaera orenii YIM 95161</name>
    <dbReference type="NCBI Taxonomy" id="1051139"/>
    <lineage>
        <taxon>Bacteria</taxon>
        <taxon>Pseudomonadati</taxon>
        <taxon>Pseudomonadota</taxon>
        <taxon>Gammaproteobacteria</taxon>
        <taxon>Salinisphaerales</taxon>
        <taxon>Salinisphaeraceae</taxon>
        <taxon>Salinisphaera</taxon>
    </lineage>
</organism>
<name>A0A423QAT4_9GAMM</name>
<dbReference type="AlphaFoldDB" id="A0A423QAT4"/>
<dbReference type="InterPro" id="IPR001279">
    <property type="entry name" value="Metallo-B-lactamas"/>
</dbReference>
<reference evidence="2 3" key="1">
    <citation type="submission" date="2013-10" db="EMBL/GenBank/DDBJ databases">
        <title>Salinisphaera halophila YIM 95161 Genome Sequencing.</title>
        <authorList>
            <person name="Lai Q."/>
            <person name="Li C."/>
            <person name="Shao Z."/>
        </authorList>
    </citation>
    <scope>NUCLEOTIDE SEQUENCE [LARGE SCALE GENOMIC DNA]</scope>
    <source>
        <strain evidence="2 3">YIM 95161</strain>
    </source>
</reference>
<dbReference type="SMART" id="SM00849">
    <property type="entry name" value="Lactamase_B"/>
    <property type="match status" value="1"/>
</dbReference>
<dbReference type="InterPro" id="IPR036866">
    <property type="entry name" value="RibonucZ/Hydroxyglut_hydro"/>
</dbReference>